<evidence type="ECO:0000259" key="2">
    <source>
        <dbReference type="SMART" id="SM01272"/>
    </source>
</evidence>
<feature type="non-terminal residue" evidence="3">
    <location>
        <position position="1"/>
    </location>
</feature>
<sequence>SLQGNVVQVQVKDGSIYEGVFRTMSPKMEVVLELAHKVEVGQTSLPSRDQLQEKLIFHQENVVMLTALDVDLDYATKGYSGFSPEFFTDSFTDAAISKFNGQIAEKELQPWEADSDQAPDLLLDADGGTSNGWDAAEMFRTNEKRYGVQSSYDSSLAGYTTQLKEEDTKEYREKRDRAQRIADEIERSTDYQRRVALEVHDDEEAAFSAVHRPSRNDGGGDLHKYVLKFDSK</sequence>
<name>C3YD26_BRAFL</name>
<dbReference type="GO" id="GO:0003723">
    <property type="term" value="F:RNA binding"/>
    <property type="evidence" value="ECO:0007669"/>
    <property type="project" value="InterPro"/>
</dbReference>
<dbReference type="AlphaFoldDB" id="C3YD26"/>
<dbReference type="InParanoid" id="C3YD26"/>
<feature type="domain" description="LsmAD" evidence="2">
    <location>
        <begin position="146"/>
        <end position="213"/>
    </location>
</feature>
<reference evidence="3" key="1">
    <citation type="journal article" date="2008" name="Nature">
        <title>The amphioxus genome and the evolution of the chordate karyotype.</title>
        <authorList>
            <consortium name="US DOE Joint Genome Institute (JGI-PGF)"/>
            <person name="Putnam N.H."/>
            <person name="Butts T."/>
            <person name="Ferrier D.E.K."/>
            <person name="Furlong R.F."/>
            <person name="Hellsten U."/>
            <person name="Kawashima T."/>
            <person name="Robinson-Rechavi M."/>
            <person name="Shoguchi E."/>
            <person name="Terry A."/>
            <person name="Yu J.-K."/>
            <person name="Benito-Gutierrez E.L."/>
            <person name="Dubchak I."/>
            <person name="Garcia-Fernandez J."/>
            <person name="Gibson-Brown J.J."/>
            <person name="Grigoriev I.V."/>
            <person name="Horton A.C."/>
            <person name="de Jong P.J."/>
            <person name="Jurka J."/>
            <person name="Kapitonov V.V."/>
            <person name="Kohara Y."/>
            <person name="Kuroki Y."/>
            <person name="Lindquist E."/>
            <person name="Lucas S."/>
            <person name="Osoegawa K."/>
            <person name="Pennacchio L.A."/>
            <person name="Salamov A.A."/>
            <person name="Satou Y."/>
            <person name="Sauka-Spengler T."/>
            <person name="Schmutz J."/>
            <person name="Shin-I T."/>
            <person name="Toyoda A."/>
            <person name="Bronner-Fraser M."/>
            <person name="Fujiyama A."/>
            <person name="Holland L.Z."/>
            <person name="Holland P.W.H."/>
            <person name="Satoh N."/>
            <person name="Rokhsar D.S."/>
        </authorList>
    </citation>
    <scope>NUCLEOTIDE SEQUENCE [LARGE SCALE GENOMIC DNA]</scope>
    <source>
        <strain evidence="3">S238N-H82</strain>
        <tissue evidence="3">Testes</tissue>
    </source>
</reference>
<dbReference type="Pfam" id="PF06741">
    <property type="entry name" value="LsmAD"/>
    <property type="match status" value="1"/>
</dbReference>
<evidence type="ECO:0000256" key="1">
    <source>
        <dbReference type="ARBA" id="ARBA00007503"/>
    </source>
</evidence>
<dbReference type="EMBL" id="GG666503">
    <property type="protein sequence ID" value="EEN61637.1"/>
    <property type="molecule type" value="Genomic_DNA"/>
</dbReference>
<dbReference type="SMART" id="SM01272">
    <property type="entry name" value="LsmAD"/>
    <property type="match status" value="1"/>
</dbReference>
<dbReference type="InterPro" id="IPR009604">
    <property type="entry name" value="LsmAD_domain"/>
</dbReference>
<dbReference type="GO" id="GO:0005737">
    <property type="term" value="C:cytoplasm"/>
    <property type="evidence" value="ECO:0007669"/>
    <property type="project" value="UniProtKB-ARBA"/>
</dbReference>
<dbReference type="eggNOG" id="KOG2375">
    <property type="taxonomic scope" value="Eukaryota"/>
</dbReference>
<gene>
    <name evidence="3" type="ORF">BRAFLDRAFT_232815</name>
</gene>
<accession>C3YD26</accession>
<dbReference type="PANTHER" id="PTHR12854:SF7">
    <property type="entry name" value="ATAXIN-2 HOMOLOG"/>
    <property type="match status" value="1"/>
</dbReference>
<organism>
    <name type="scientific">Branchiostoma floridae</name>
    <name type="common">Florida lancelet</name>
    <name type="synonym">Amphioxus</name>
    <dbReference type="NCBI Taxonomy" id="7739"/>
    <lineage>
        <taxon>Eukaryota</taxon>
        <taxon>Metazoa</taxon>
        <taxon>Chordata</taxon>
        <taxon>Cephalochordata</taxon>
        <taxon>Leptocardii</taxon>
        <taxon>Amphioxiformes</taxon>
        <taxon>Branchiostomatidae</taxon>
        <taxon>Branchiostoma</taxon>
    </lineage>
</organism>
<proteinExistence type="inferred from homology"/>
<comment type="similarity">
    <text evidence="1">Belongs to the ataxin-2 family.</text>
</comment>
<evidence type="ECO:0000313" key="3">
    <source>
        <dbReference type="EMBL" id="EEN61637.1"/>
    </source>
</evidence>
<dbReference type="InterPro" id="IPR025852">
    <property type="entry name" value="SM_dom_ATX"/>
</dbReference>
<dbReference type="STRING" id="7739.C3YD26"/>
<dbReference type="Pfam" id="PF14438">
    <property type="entry name" value="SM-ATX"/>
    <property type="match status" value="1"/>
</dbReference>
<protein>
    <recommendedName>
        <fullName evidence="2">LsmAD domain-containing protein</fullName>
    </recommendedName>
</protein>
<dbReference type="InterPro" id="IPR045117">
    <property type="entry name" value="ATXN2-like"/>
</dbReference>
<dbReference type="PANTHER" id="PTHR12854">
    <property type="entry name" value="ATAXIN 2-RELATED"/>
    <property type="match status" value="1"/>
</dbReference>